<dbReference type="Proteomes" id="UP000594034">
    <property type="component" value="Chromosome"/>
</dbReference>
<evidence type="ECO:0000256" key="1">
    <source>
        <dbReference type="SAM" id="SignalP"/>
    </source>
</evidence>
<protein>
    <submittedName>
        <fullName evidence="2">DUF2796 domain-containing protein</fullName>
    </submittedName>
</protein>
<dbReference type="InterPro" id="IPR021253">
    <property type="entry name" value="ZrgA-like"/>
</dbReference>
<dbReference type="Pfam" id="PF10986">
    <property type="entry name" value="ZrgA"/>
    <property type="match status" value="1"/>
</dbReference>
<sequence length="184" mass="19711">MKALVLMMAAATFAVSANHGSHDHHDSAGHAAHEHGHGQLNLVLDSNLLLLELSAPAADLIGFEHAPKNDDEKARMAQAMARLKQAETLFVLAPGAGCTLAQQEIKAGHDEHDHDDDHHHDEADDHADVAASYSFTCTQPDALKGMRVNLFSHYPSLSKLTVQGLIPGGQLAGELTPSNPTLEW</sequence>
<proteinExistence type="predicted"/>
<keyword evidence="3" id="KW-1185">Reference proteome</keyword>
<evidence type="ECO:0000313" key="3">
    <source>
        <dbReference type="Proteomes" id="UP000594034"/>
    </source>
</evidence>
<dbReference type="EMBL" id="CP040449">
    <property type="protein sequence ID" value="QFI54044.1"/>
    <property type="molecule type" value="Genomic_DNA"/>
</dbReference>
<organism evidence="2 3">
    <name type="scientific">Aeromonas simiae</name>
    <dbReference type="NCBI Taxonomy" id="218936"/>
    <lineage>
        <taxon>Bacteria</taxon>
        <taxon>Pseudomonadati</taxon>
        <taxon>Pseudomonadota</taxon>
        <taxon>Gammaproteobacteria</taxon>
        <taxon>Aeromonadales</taxon>
        <taxon>Aeromonadaceae</taxon>
        <taxon>Aeromonas</taxon>
    </lineage>
</organism>
<reference evidence="2 3" key="1">
    <citation type="submission" date="2019-05" db="EMBL/GenBank/DDBJ databases">
        <title>OXA-830, a novel chromosomally encoded expanded-spectrum class D beta-lactamase in Aeromonas simiae.</title>
        <authorList>
            <person name="Zhou W."/>
            <person name="Chen Q."/>
        </authorList>
    </citation>
    <scope>NUCLEOTIDE SEQUENCE [LARGE SCALE GENOMIC DNA]</scope>
    <source>
        <strain evidence="2 3">A6</strain>
    </source>
</reference>
<dbReference type="RefSeq" id="WP_193003563.1">
    <property type="nucleotide sequence ID" value="NZ_CP040449.1"/>
</dbReference>
<evidence type="ECO:0000313" key="2">
    <source>
        <dbReference type="EMBL" id="QFI54044.1"/>
    </source>
</evidence>
<accession>A0A5J6WUV2</accession>
<feature type="chain" id="PRO_5023866942" evidence="1">
    <location>
        <begin position="18"/>
        <end position="184"/>
    </location>
</feature>
<keyword evidence="1" id="KW-0732">Signal</keyword>
<dbReference type="KEGG" id="asim:FE240_04640"/>
<name>A0A5J6WUV2_9GAMM</name>
<gene>
    <name evidence="2" type="ORF">FE240_04640</name>
</gene>
<dbReference type="AlphaFoldDB" id="A0A5J6WUV2"/>
<feature type="signal peptide" evidence="1">
    <location>
        <begin position="1"/>
        <end position="17"/>
    </location>
</feature>